<feature type="chain" id="PRO_5001474328" evidence="1">
    <location>
        <begin position="23"/>
        <end position="190"/>
    </location>
</feature>
<evidence type="ECO:0000313" key="3">
    <source>
        <dbReference type="Proteomes" id="UP000022910"/>
    </source>
</evidence>
<protein>
    <submittedName>
        <fullName evidence="2">Uncharacterized protein</fullName>
    </submittedName>
</protein>
<accession>A0A015J432</accession>
<keyword evidence="1" id="KW-0732">Signal</keyword>
<dbReference type="Proteomes" id="UP000022910">
    <property type="component" value="Unassembled WGS sequence"/>
</dbReference>
<evidence type="ECO:0000256" key="1">
    <source>
        <dbReference type="SAM" id="SignalP"/>
    </source>
</evidence>
<dbReference type="AlphaFoldDB" id="A0A015J432"/>
<comment type="caution">
    <text evidence="2">The sequence shown here is derived from an EMBL/GenBank/DDBJ whole genome shotgun (WGS) entry which is preliminary data.</text>
</comment>
<dbReference type="OrthoDB" id="2402034at2759"/>
<organism evidence="2 3">
    <name type="scientific">Rhizophagus irregularis (strain DAOM 197198w)</name>
    <name type="common">Glomus intraradices</name>
    <dbReference type="NCBI Taxonomy" id="1432141"/>
    <lineage>
        <taxon>Eukaryota</taxon>
        <taxon>Fungi</taxon>
        <taxon>Fungi incertae sedis</taxon>
        <taxon>Mucoromycota</taxon>
        <taxon>Glomeromycotina</taxon>
        <taxon>Glomeromycetes</taxon>
        <taxon>Glomerales</taxon>
        <taxon>Glomeraceae</taxon>
        <taxon>Rhizophagus</taxon>
    </lineage>
</organism>
<proteinExistence type="predicted"/>
<name>A0A015J432_RHIIW</name>
<feature type="signal peptide" evidence="1">
    <location>
        <begin position="1"/>
        <end position="22"/>
    </location>
</feature>
<dbReference type="HOGENOM" id="CLU_1428715_0_0_1"/>
<sequence length="190" mass="22058">MKFLKLFILIIHLLLIPSVVLSKRRCKQRWNIPNDETATITFDSESLSGHFILYDDLHKSGTQIKGLFERGLVRQRWLPPNYTYKFIAFMKSTCKDLTDNVFYQIDVTDSFVPRRKGLINERGGMNKMIKSTMLSWYWGPNVDIAIVAYENQANIKQREVWKKISCTEVVSKPDTLSNILGDDAMDDDDD</sequence>
<dbReference type="EMBL" id="JEMT01023604">
    <property type="protein sequence ID" value="EXX64242.1"/>
    <property type="molecule type" value="Genomic_DNA"/>
</dbReference>
<keyword evidence="3" id="KW-1185">Reference proteome</keyword>
<gene>
    <name evidence="2" type="ORF">RirG_144630</name>
</gene>
<evidence type="ECO:0000313" key="2">
    <source>
        <dbReference type="EMBL" id="EXX64242.1"/>
    </source>
</evidence>
<reference evidence="2 3" key="1">
    <citation type="submission" date="2014-02" db="EMBL/GenBank/DDBJ databases">
        <title>Single nucleus genome sequencing reveals high similarity among nuclei of an endomycorrhizal fungus.</title>
        <authorList>
            <person name="Lin K."/>
            <person name="Geurts R."/>
            <person name="Zhang Z."/>
            <person name="Limpens E."/>
            <person name="Saunders D.G."/>
            <person name="Mu D."/>
            <person name="Pang E."/>
            <person name="Cao H."/>
            <person name="Cha H."/>
            <person name="Lin T."/>
            <person name="Zhou Q."/>
            <person name="Shang Y."/>
            <person name="Li Y."/>
            <person name="Ivanov S."/>
            <person name="Sharma T."/>
            <person name="Velzen R.V."/>
            <person name="Ruijter N.D."/>
            <person name="Aanen D.K."/>
            <person name="Win J."/>
            <person name="Kamoun S."/>
            <person name="Bisseling T."/>
            <person name="Huang S."/>
        </authorList>
    </citation>
    <scope>NUCLEOTIDE SEQUENCE [LARGE SCALE GENOMIC DNA]</scope>
    <source>
        <strain evidence="3">DAOM197198w</strain>
    </source>
</reference>